<evidence type="ECO:0000256" key="3">
    <source>
        <dbReference type="ARBA" id="ARBA00022741"/>
    </source>
</evidence>
<dbReference type="GO" id="GO:0005829">
    <property type="term" value="C:cytosol"/>
    <property type="evidence" value="ECO:0007669"/>
    <property type="project" value="TreeGrafter"/>
</dbReference>
<keyword evidence="9" id="KW-0472">Membrane</keyword>
<keyword evidence="5 8" id="KW-0648">Protein biosynthesis</keyword>
<organism evidence="10 11">
    <name type="scientific">Candidatus Carsonella ruddii CE isolate Thao2000</name>
    <dbReference type="NCBI Taxonomy" id="1202536"/>
    <lineage>
        <taxon>Bacteria</taxon>
        <taxon>Pseudomonadati</taxon>
        <taxon>Pseudomonadota</taxon>
        <taxon>Gammaproteobacteria</taxon>
        <taxon>Oceanospirillales</taxon>
        <taxon>Halomonadaceae</taxon>
        <taxon>Zymobacter group</taxon>
        <taxon>Candidatus Carsonella</taxon>
    </lineage>
</organism>
<sequence length="314" mass="38498">MNYLKNIIEKIIFKKINLKLKLIKFGIDSTYFSIHLAHLVLINFIFFLISKKFKIIIIIGDYTAKIKTAKIKTNILLNSILLKSQIKNLLGNIYIFFNSIWFRKLNFNYLLNLFKHININNYIKNSFKKIILKKININEIIYPILQSIDSVLFKIEIEIGGIDQLFNIICGRFFQNFFKYKKQNGVFFKIIEINGKKISKSKNFINFFENKLFKTIFFNLKIYLKNEKKFCLKYFYLKKINLNKKKYIFYFKNNLFLSYYIKILFNFNKYKFNNLIYKKNFFYLDKLILKNFFIKKKFFYINFNNNYYYFYIYD</sequence>
<evidence type="ECO:0000256" key="6">
    <source>
        <dbReference type="ARBA" id="ARBA00023146"/>
    </source>
</evidence>
<keyword evidence="9" id="KW-1133">Transmembrane helix</keyword>
<dbReference type="GO" id="GO:0005524">
    <property type="term" value="F:ATP binding"/>
    <property type="evidence" value="ECO:0007669"/>
    <property type="project" value="UniProtKB-KW"/>
</dbReference>
<protein>
    <recommendedName>
        <fullName evidence="1">tyrosine--tRNA ligase</fullName>
        <ecNumber evidence="1">6.1.1.1</ecNumber>
    </recommendedName>
</protein>
<dbReference type="PATRIC" id="fig|1202536.3.peg.79"/>
<keyword evidence="2 8" id="KW-0436">Ligase</keyword>
<dbReference type="EMBL" id="CP003541">
    <property type="protein sequence ID" value="AFP83554.1"/>
    <property type="molecule type" value="Genomic_DNA"/>
</dbReference>
<evidence type="ECO:0000313" key="11">
    <source>
        <dbReference type="Proteomes" id="UP000003932"/>
    </source>
</evidence>
<dbReference type="PANTHER" id="PTHR11766:SF1">
    <property type="entry name" value="TYROSINE--TRNA LIGASE"/>
    <property type="match status" value="1"/>
</dbReference>
<dbReference type="InterPro" id="IPR002307">
    <property type="entry name" value="Tyr-tRNA-ligase"/>
</dbReference>
<keyword evidence="9" id="KW-0812">Transmembrane</keyword>
<dbReference type="GO" id="GO:0006437">
    <property type="term" value="P:tyrosyl-tRNA aminoacylation"/>
    <property type="evidence" value="ECO:0007669"/>
    <property type="project" value="InterPro"/>
</dbReference>
<dbReference type="AlphaFoldDB" id="J7GSU5"/>
<evidence type="ECO:0000256" key="5">
    <source>
        <dbReference type="ARBA" id="ARBA00022917"/>
    </source>
</evidence>
<evidence type="ECO:0000256" key="9">
    <source>
        <dbReference type="SAM" id="Phobius"/>
    </source>
</evidence>
<dbReference type="KEGG" id="cru:A33U_092"/>
<evidence type="ECO:0000256" key="2">
    <source>
        <dbReference type="ARBA" id="ARBA00022598"/>
    </source>
</evidence>
<dbReference type="SUPFAM" id="SSF52374">
    <property type="entry name" value="Nucleotidylyl transferase"/>
    <property type="match status" value="1"/>
</dbReference>
<feature type="transmembrane region" description="Helical" evidence="9">
    <location>
        <begin position="30"/>
        <end position="49"/>
    </location>
</feature>
<dbReference type="Proteomes" id="UP000003932">
    <property type="component" value="Chromosome"/>
</dbReference>
<accession>J7GSU5</accession>
<name>J7GSU5_CARRU</name>
<reference evidence="10 11" key="1">
    <citation type="journal article" date="2012" name="Mol. Biol. Evol.">
        <title>Genome reduction and co-evolution between the primary and secondary bacterial symbionts of psyllids.</title>
        <authorList>
            <person name="Sloan D.B."/>
            <person name="Moran N.A."/>
        </authorList>
    </citation>
    <scope>NUCLEOTIDE SEQUENCE [LARGE SCALE GENOMIC DNA]</scope>
    <source>
        <strain evidence="10 11">CE</strain>
    </source>
</reference>
<proteinExistence type="inferred from homology"/>
<dbReference type="EC" id="6.1.1.1" evidence="1"/>
<comment type="similarity">
    <text evidence="8">Belongs to the class-I aminoacyl-tRNA synthetase family.</text>
</comment>
<dbReference type="OrthoDB" id="9804243at2"/>
<dbReference type="Gene3D" id="3.40.50.620">
    <property type="entry name" value="HUPs"/>
    <property type="match status" value="1"/>
</dbReference>
<evidence type="ECO:0000256" key="7">
    <source>
        <dbReference type="ARBA" id="ARBA00048248"/>
    </source>
</evidence>
<comment type="catalytic activity">
    <reaction evidence="7">
        <text>tRNA(Tyr) + L-tyrosine + ATP = L-tyrosyl-tRNA(Tyr) + AMP + diphosphate + H(+)</text>
        <dbReference type="Rhea" id="RHEA:10220"/>
        <dbReference type="Rhea" id="RHEA-COMP:9706"/>
        <dbReference type="Rhea" id="RHEA-COMP:9707"/>
        <dbReference type="ChEBI" id="CHEBI:15378"/>
        <dbReference type="ChEBI" id="CHEBI:30616"/>
        <dbReference type="ChEBI" id="CHEBI:33019"/>
        <dbReference type="ChEBI" id="CHEBI:58315"/>
        <dbReference type="ChEBI" id="CHEBI:78442"/>
        <dbReference type="ChEBI" id="CHEBI:78536"/>
        <dbReference type="ChEBI" id="CHEBI:456215"/>
        <dbReference type="EC" id="6.1.1.1"/>
    </reaction>
</comment>
<gene>
    <name evidence="10" type="primary">tyrS</name>
    <name evidence="10" type="ORF">A33U_092</name>
</gene>
<dbReference type="InterPro" id="IPR002305">
    <property type="entry name" value="aa-tRNA-synth_Ic"/>
</dbReference>
<dbReference type="RefSeq" id="WP_014886855.1">
    <property type="nucleotide sequence ID" value="NC_018414.1"/>
</dbReference>
<dbReference type="InterPro" id="IPR014729">
    <property type="entry name" value="Rossmann-like_a/b/a_fold"/>
</dbReference>
<keyword evidence="6 8" id="KW-0030">Aminoacyl-tRNA synthetase</keyword>
<evidence type="ECO:0000256" key="4">
    <source>
        <dbReference type="ARBA" id="ARBA00022840"/>
    </source>
</evidence>
<keyword evidence="3 8" id="KW-0547">Nucleotide-binding</keyword>
<dbReference type="InterPro" id="IPR024088">
    <property type="entry name" value="Tyr-tRNA-ligase_bac-type"/>
</dbReference>
<evidence type="ECO:0000313" key="10">
    <source>
        <dbReference type="EMBL" id="AFP83554.1"/>
    </source>
</evidence>
<keyword evidence="4 8" id="KW-0067">ATP-binding</keyword>
<dbReference type="PRINTS" id="PR01040">
    <property type="entry name" value="TRNASYNTHTYR"/>
</dbReference>
<evidence type="ECO:0000256" key="1">
    <source>
        <dbReference type="ARBA" id="ARBA00013160"/>
    </source>
</evidence>
<evidence type="ECO:0000256" key="8">
    <source>
        <dbReference type="RuleBase" id="RU363036"/>
    </source>
</evidence>
<dbReference type="PANTHER" id="PTHR11766">
    <property type="entry name" value="TYROSYL-TRNA SYNTHETASE"/>
    <property type="match status" value="1"/>
</dbReference>
<dbReference type="Pfam" id="PF00579">
    <property type="entry name" value="tRNA-synt_1b"/>
    <property type="match status" value="1"/>
</dbReference>
<dbReference type="GO" id="GO:0004831">
    <property type="term" value="F:tyrosine-tRNA ligase activity"/>
    <property type="evidence" value="ECO:0007669"/>
    <property type="project" value="UniProtKB-EC"/>
</dbReference>
<dbReference type="HOGENOM" id="CLU_896265_0_0_6"/>
<dbReference type="STRING" id="1202536.A33U_092"/>